<evidence type="ECO:0000256" key="4">
    <source>
        <dbReference type="ARBA" id="ARBA00022723"/>
    </source>
</evidence>
<dbReference type="InterPro" id="IPR039661">
    <property type="entry name" value="ELP3"/>
</dbReference>
<dbReference type="GO" id="GO:0046872">
    <property type="term" value="F:metal ion binding"/>
    <property type="evidence" value="ECO:0007669"/>
    <property type="project" value="UniProtKB-KW"/>
</dbReference>
<evidence type="ECO:0000259" key="7">
    <source>
        <dbReference type="PROSITE" id="PS51918"/>
    </source>
</evidence>
<sequence length="332" mass="36029">MKHGNVAVFIPHLGCPQQCSFCNQRSISGHQSAPSPAQVGALLQAAAGQAGRPDRSCEIAFFGGSFTAIDPRYREQLLDAAQPFLQSGAFTGIRISTRPDCLDESLCRHLKERGVTAIELGAQCMDDEVLAKNRRGHTAAQVKKASAAIKKAGLQLGLQMMTGLYGSSAQKDLQTAQSFCKIEPDTVRVYPTIVMAGTALCDLYRRGDYLPPTLEQAVEQVSQLLQLFYARHIPVIRVGLHRDEGLLSGMVAGPWHPAFRELSESRIYARALGRALKDVPPGRVAVAVHPSQISRLCGHGGQNRAFFAAQGWQLRPVPDPGVPPFTLKLVRT</sequence>
<reference evidence="8" key="1">
    <citation type="submission" date="2015-09" db="EMBL/GenBank/DDBJ databases">
        <authorList>
            <consortium name="Pathogen Informatics"/>
        </authorList>
    </citation>
    <scope>NUCLEOTIDE SEQUENCE</scope>
    <source>
        <strain evidence="8">2789STDY5834896</strain>
    </source>
</reference>
<keyword evidence="6" id="KW-0411">Iron-sulfur</keyword>
<dbReference type="SFLD" id="SFLDG01086">
    <property type="entry name" value="elongater_protein-like"/>
    <property type="match status" value="1"/>
</dbReference>
<keyword evidence="2" id="KW-0004">4Fe-4S</keyword>
<dbReference type="GO" id="GO:0051539">
    <property type="term" value="F:4 iron, 4 sulfur cluster binding"/>
    <property type="evidence" value="ECO:0007669"/>
    <property type="project" value="UniProtKB-KW"/>
</dbReference>
<dbReference type="PANTHER" id="PTHR11135">
    <property type="entry name" value="HISTONE ACETYLTRANSFERASE-RELATED"/>
    <property type="match status" value="1"/>
</dbReference>
<dbReference type="GO" id="GO:0002926">
    <property type="term" value="P:tRNA wobble base 5-methoxycarbonylmethyl-2-thiouridinylation"/>
    <property type="evidence" value="ECO:0007669"/>
    <property type="project" value="TreeGrafter"/>
</dbReference>
<dbReference type="Pfam" id="PF04055">
    <property type="entry name" value="Radical_SAM"/>
    <property type="match status" value="1"/>
</dbReference>
<dbReference type="InterPro" id="IPR006638">
    <property type="entry name" value="Elp3/MiaA/NifB-like_rSAM"/>
</dbReference>
<dbReference type="InterPro" id="IPR007197">
    <property type="entry name" value="rSAM"/>
</dbReference>
<evidence type="ECO:0000256" key="3">
    <source>
        <dbReference type="ARBA" id="ARBA00022691"/>
    </source>
</evidence>
<feature type="domain" description="Radical SAM core" evidence="7">
    <location>
        <begin position="1"/>
        <end position="237"/>
    </location>
</feature>
<dbReference type="InterPro" id="IPR013785">
    <property type="entry name" value="Aldolase_TIM"/>
</dbReference>
<evidence type="ECO:0000313" key="8">
    <source>
        <dbReference type="EMBL" id="SCJ59849.1"/>
    </source>
</evidence>
<dbReference type="InterPro" id="IPR058240">
    <property type="entry name" value="rSAM_sf"/>
</dbReference>
<accession>A0A1C6HQL6</accession>
<evidence type="ECO:0000256" key="2">
    <source>
        <dbReference type="ARBA" id="ARBA00022485"/>
    </source>
</evidence>
<dbReference type="SFLD" id="SFLDG01082">
    <property type="entry name" value="B12-binding_domain_containing"/>
    <property type="match status" value="1"/>
</dbReference>
<evidence type="ECO:0000256" key="1">
    <source>
        <dbReference type="ARBA" id="ARBA00001966"/>
    </source>
</evidence>
<dbReference type="SMART" id="SM00729">
    <property type="entry name" value="Elp3"/>
    <property type="match status" value="1"/>
</dbReference>
<evidence type="ECO:0000256" key="6">
    <source>
        <dbReference type="ARBA" id="ARBA00023014"/>
    </source>
</evidence>
<keyword evidence="3" id="KW-0949">S-adenosyl-L-methionine</keyword>
<dbReference type="InterPro" id="IPR032432">
    <property type="entry name" value="Radical_SAM_C"/>
</dbReference>
<keyword evidence="4" id="KW-0479">Metal-binding</keyword>
<dbReference type="AlphaFoldDB" id="A0A1C6HQL6"/>
<comment type="cofactor">
    <cofactor evidence="1">
        <name>[4Fe-4S] cluster</name>
        <dbReference type="ChEBI" id="CHEBI:49883"/>
    </cofactor>
</comment>
<dbReference type="GO" id="GO:0005737">
    <property type="term" value="C:cytoplasm"/>
    <property type="evidence" value="ECO:0007669"/>
    <property type="project" value="TreeGrafter"/>
</dbReference>
<protein>
    <submittedName>
        <fullName evidence="8">Coproporphyrinogen III oxidase</fullName>
    </submittedName>
</protein>
<gene>
    <name evidence="8" type="ORF">SAMEA3545359_00984</name>
</gene>
<evidence type="ECO:0000256" key="5">
    <source>
        <dbReference type="ARBA" id="ARBA00023004"/>
    </source>
</evidence>
<dbReference type="EMBL" id="FMHG01000001">
    <property type="protein sequence ID" value="SCJ59849.1"/>
    <property type="molecule type" value="Genomic_DNA"/>
</dbReference>
<name>A0A1C6HQL6_9FIRM</name>
<organism evidence="8">
    <name type="scientific">uncultured Anaerotruncus sp</name>
    <dbReference type="NCBI Taxonomy" id="905011"/>
    <lineage>
        <taxon>Bacteria</taxon>
        <taxon>Bacillati</taxon>
        <taxon>Bacillota</taxon>
        <taxon>Clostridia</taxon>
        <taxon>Eubacteriales</taxon>
        <taxon>Oscillospiraceae</taxon>
        <taxon>Anaerotruncus</taxon>
        <taxon>environmental samples</taxon>
    </lineage>
</organism>
<dbReference type="PROSITE" id="PS51918">
    <property type="entry name" value="RADICAL_SAM"/>
    <property type="match status" value="1"/>
</dbReference>
<proteinExistence type="predicted"/>
<dbReference type="GO" id="GO:0003824">
    <property type="term" value="F:catalytic activity"/>
    <property type="evidence" value="ECO:0007669"/>
    <property type="project" value="InterPro"/>
</dbReference>
<dbReference type="Pfam" id="PF16199">
    <property type="entry name" value="Radical_SAM_C"/>
    <property type="match status" value="1"/>
</dbReference>
<dbReference type="Gene3D" id="3.20.20.70">
    <property type="entry name" value="Aldolase class I"/>
    <property type="match status" value="1"/>
</dbReference>
<dbReference type="PANTHER" id="PTHR11135:SF0">
    <property type="entry name" value="ELONGATOR COMPLEX PROTEIN 3"/>
    <property type="match status" value="1"/>
</dbReference>
<dbReference type="SFLD" id="SFLDS00029">
    <property type="entry name" value="Radical_SAM"/>
    <property type="match status" value="1"/>
</dbReference>
<keyword evidence="5" id="KW-0408">Iron</keyword>
<dbReference type="SUPFAM" id="SSF102114">
    <property type="entry name" value="Radical SAM enzymes"/>
    <property type="match status" value="1"/>
</dbReference>